<feature type="coiled-coil region" evidence="3">
    <location>
        <begin position="289"/>
        <end position="316"/>
    </location>
</feature>
<comment type="similarity">
    <text evidence="1">Belongs to the WEB family.</text>
</comment>
<feature type="compositionally biased region" description="Polar residues" evidence="4">
    <location>
        <begin position="33"/>
        <end position="55"/>
    </location>
</feature>
<dbReference type="PANTHER" id="PTHR32054">
    <property type="entry name" value="HEAVY CHAIN, PUTATIVE, EXPRESSED-RELATED-RELATED"/>
    <property type="match status" value="1"/>
</dbReference>
<dbReference type="GO" id="GO:0009904">
    <property type="term" value="P:chloroplast accumulation movement"/>
    <property type="evidence" value="ECO:0007669"/>
    <property type="project" value="TreeGrafter"/>
</dbReference>
<comment type="caution">
    <text evidence="5">The sequence shown here is derived from an EMBL/GenBank/DDBJ whole genome shotgun (WGS) entry which is preliminary data.</text>
</comment>
<feature type="compositionally biased region" description="Basic and acidic residues" evidence="4">
    <location>
        <begin position="79"/>
        <end position="90"/>
    </location>
</feature>
<organism evidence="5 6">
    <name type="scientific">Lactuca virosa</name>
    <dbReference type="NCBI Taxonomy" id="75947"/>
    <lineage>
        <taxon>Eukaryota</taxon>
        <taxon>Viridiplantae</taxon>
        <taxon>Streptophyta</taxon>
        <taxon>Embryophyta</taxon>
        <taxon>Tracheophyta</taxon>
        <taxon>Spermatophyta</taxon>
        <taxon>Magnoliopsida</taxon>
        <taxon>eudicotyledons</taxon>
        <taxon>Gunneridae</taxon>
        <taxon>Pentapetalae</taxon>
        <taxon>asterids</taxon>
        <taxon>campanulids</taxon>
        <taxon>Asterales</taxon>
        <taxon>Asteraceae</taxon>
        <taxon>Cichorioideae</taxon>
        <taxon>Cichorieae</taxon>
        <taxon>Lactucinae</taxon>
        <taxon>Lactuca</taxon>
    </lineage>
</organism>
<accession>A0AAU9M0K5</accession>
<evidence type="ECO:0000256" key="2">
    <source>
        <dbReference type="ARBA" id="ARBA00023054"/>
    </source>
</evidence>
<dbReference type="AlphaFoldDB" id="A0AAU9M0K5"/>
<dbReference type="EMBL" id="CAKMRJ010001112">
    <property type="protein sequence ID" value="CAH1421389.1"/>
    <property type="molecule type" value="Genomic_DNA"/>
</dbReference>
<keyword evidence="2 3" id="KW-0175">Coiled coil</keyword>
<dbReference type="GO" id="GO:0005829">
    <property type="term" value="C:cytosol"/>
    <property type="evidence" value="ECO:0007669"/>
    <property type="project" value="TreeGrafter"/>
</dbReference>
<evidence type="ECO:0000313" key="6">
    <source>
        <dbReference type="Proteomes" id="UP001157418"/>
    </source>
</evidence>
<dbReference type="GO" id="GO:0009903">
    <property type="term" value="P:chloroplast avoidance movement"/>
    <property type="evidence" value="ECO:0007669"/>
    <property type="project" value="TreeGrafter"/>
</dbReference>
<evidence type="ECO:0000313" key="5">
    <source>
        <dbReference type="EMBL" id="CAH1421389.1"/>
    </source>
</evidence>
<dbReference type="Pfam" id="PF05701">
    <property type="entry name" value="WEMBL"/>
    <property type="match status" value="1"/>
</dbReference>
<evidence type="ECO:0000256" key="3">
    <source>
        <dbReference type="SAM" id="Coils"/>
    </source>
</evidence>
<proteinExistence type="inferred from homology"/>
<gene>
    <name evidence="5" type="ORF">LVIROSA_LOCUS8796</name>
</gene>
<sequence>MPILSDVIKQYCGGVQELQTHFIRIIQPKKTHPNSSLKISQMESSQPFPTETNLSDARKNVRDLAIKIEKSNSRTQKQHKQEEKEEDSEYTKVMKEIEHIKQEMGKLKLDMKRVLEEKKRAENVFKASSSKSYTLSSAVERIKKEIEELDEEQVLVEIARIEAIKECEAIEAQKKEEATRYQTKLEEIKRKTEEIVQTKNTPDLLQMMNVELESAKAELEEIKREGFGFMTSMDVIRNELKIIREELSRLEKEEEKRDLTIETLNSKILKGKAKLELVNATTEKANSIASNLSITVDQLRAESETVKKEKEIIIEEIEKIKLEIPKTESGIELSGKQLESVMEELKNEKLWEFKALENLKNLIDSTVQARDPSSLNSTTITITSFEYEYLTGKAGGAKAVSDKKVAAARAWVEALKANEKEILMKVEMVKREISEIEVMEEDLWIKRRSSIDGGVKVLASPRRSMYKIGNMTPGRRRSLKLLSPATRQAIRSASFSKKREKATSNLAKLLDDEDDETDKRVQLLAVAVGVSISIWLKRGLGSYTIFELTWGKDELITGTSSNTV</sequence>
<dbReference type="PANTHER" id="PTHR32054:SF90">
    <property type="entry name" value="WEB FAMILY PROTEIN"/>
    <property type="match status" value="1"/>
</dbReference>
<feature type="region of interest" description="Disordered" evidence="4">
    <location>
        <begin position="68"/>
        <end position="90"/>
    </location>
</feature>
<keyword evidence="6" id="KW-1185">Reference proteome</keyword>
<dbReference type="Proteomes" id="UP001157418">
    <property type="component" value="Unassembled WGS sequence"/>
</dbReference>
<reference evidence="5 6" key="1">
    <citation type="submission" date="2022-01" db="EMBL/GenBank/DDBJ databases">
        <authorList>
            <person name="Xiong W."/>
            <person name="Schranz E."/>
        </authorList>
    </citation>
    <scope>NUCLEOTIDE SEQUENCE [LARGE SCALE GENOMIC DNA]</scope>
</reference>
<dbReference type="InterPro" id="IPR008545">
    <property type="entry name" value="Web"/>
</dbReference>
<evidence type="ECO:0000256" key="1">
    <source>
        <dbReference type="ARBA" id="ARBA00005485"/>
    </source>
</evidence>
<name>A0AAU9M0K5_9ASTR</name>
<feature type="region of interest" description="Disordered" evidence="4">
    <location>
        <begin position="30"/>
        <end position="56"/>
    </location>
</feature>
<protein>
    <submittedName>
        <fullName evidence="5">Uncharacterized protein</fullName>
    </submittedName>
</protein>
<evidence type="ECO:0000256" key="4">
    <source>
        <dbReference type="SAM" id="MobiDB-lite"/>
    </source>
</evidence>